<proteinExistence type="inferred from homology"/>
<gene>
    <name evidence="18" type="ORF">G5I_00952</name>
</gene>
<dbReference type="Gene3D" id="3.30.390.30">
    <property type="match status" value="1"/>
</dbReference>
<feature type="domain" description="FAD/NAD(P)-binding" evidence="17">
    <location>
        <begin position="358"/>
        <end position="691"/>
    </location>
</feature>
<dbReference type="GO" id="GO:0004362">
    <property type="term" value="F:glutathione-disulfide reductase (NADPH) activity"/>
    <property type="evidence" value="ECO:0007669"/>
    <property type="project" value="TreeGrafter"/>
</dbReference>
<evidence type="ECO:0000256" key="2">
    <source>
        <dbReference type="ARBA" id="ARBA00004173"/>
    </source>
</evidence>
<dbReference type="InterPro" id="IPR004099">
    <property type="entry name" value="Pyr_nucl-diS_OxRdtase_dimer"/>
</dbReference>
<evidence type="ECO:0000256" key="8">
    <source>
        <dbReference type="ARBA" id="ARBA00022946"/>
    </source>
</evidence>
<dbReference type="PANTHER" id="PTHR42737">
    <property type="entry name" value="GLUTATHIONE REDUCTASE"/>
    <property type="match status" value="1"/>
</dbReference>
<dbReference type="NCBIfam" id="TIGR01438">
    <property type="entry name" value="TGR"/>
    <property type="match status" value="1"/>
</dbReference>
<evidence type="ECO:0000256" key="14">
    <source>
        <dbReference type="RuleBase" id="RU003691"/>
    </source>
</evidence>
<dbReference type="OrthoDB" id="5956163at2759"/>
<dbReference type="PROSITE" id="PS00076">
    <property type="entry name" value="PYRIDINE_REDOX_1"/>
    <property type="match status" value="1"/>
</dbReference>
<name>F4W659_ACREC</name>
<keyword evidence="7" id="KW-0521">NADP</keyword>
<evidence type="ECO:0000256" key="7">
    <source>
        <dbReference type="ARBA" id="ARBA00022857"/>
    </source>
</evidence>
<comment type="cofactor">
    <cofactor evidence="1">
        <name>FAD</name>
        <dbReference type="ChEBI" id="CHEBI:57692"/>
    </cofactor>
</comment>
<dbReference type="GO" id="GO:0045454">
    <property type="term" value="P:cell redox homeostasis"/>
    <property type="evidence" value="ECO:0007669"/>
    <property type="project" value="InterPro"/>
</dbReference>
<evidence type="ECO:0000256" key="13">
    <source>
        <dbReference type="ARBA" id="ARBA00054062"/>
    </source>
</evidence>
<dbReference type="FunFam" id="3.30.390.30:FF:000004">
    <property type="entry name" value="Thioredoxin reductase 1, cytoplasmic"/>
    <property type="match status" value="1"/>
</dbReference>
<evidence type="ECO:0000256" key="9">
    <source>
        <dbReference type="ARBA" id="ARBA00023002"/>
    </source>
</evidence>
<keyword evidence="6 14" id="KW-0274">FAD</keyword>
<dbReference type="SUPFAM" id="SSF55424">
    <property type="entry name" value="FAD/NAD-linked reductases, dimerisation (C-terminal) domain"/>
    <property type="match status" value="1"/>
</dbReference>
<dbReference type="Proteomes" id="UP000007755">
    <property type="component" value="Unassembled WGS sequence"/>
</dbReference>
<evidence type="ECO:0000256" key="15">
    <source>
        <dbReference type="SAM" id="MobiDB-lite"/>
    </source>
</evidence>
<keyword evidence="5 14" id="KW-0285">Flavoprotein</keyword>
<dbReference type="GO" id="GO:0004791">
    <property type="term" value="F:thioredoxin-disulfide reductase (NADPH) activity"/>
    <property type="evidence" value="ECO:0007669"/>
    <property type="project" value="UniProtKB-EC"/>
</dbReference>
<feature type="compositionally biased region" description="Basic and acidic residues" evidence="15">
    <location>
        <begin position="26"/>
        <end position="58"/>
    </location>
</feature>
<keyword evidence="11 14" id="KW-0676">Redox-active center</keyword>
<dbReference type="FunFam" id="3.50.50.60:FF:000190">
    <property type="entry name" value="Thioredoxin reductase"/>
    <property type="match status" value="1"/>
</dbReference>
<dbReference type="InterPro" id="IPR023753">
    <property type="entry name" value="FAD/NAD-binding_dom"/>
</dbReference>
<keyword evidence="8" id="KW-0809">Transit peptide</keyword>
<feature type="domain" description="Pyridine nucleotide-disulphide oxidoreductase dimerisation" evidence="16">
    <location>
        <begin position="711"/>
        <end position="821"/>
    </location>
</feature>
<evidence type="ECO:0000256" key="6">
    <source>
        <dbReference type="ARBA" id="ARBA00022827"/>
    </source>
</evidence>
<comment type="subcellular location">
    <subcellularLocation>
        <location evidence="2">Mitochondrion</location>
    </subcellularLocation>
</comment>
<dbReference type="Gene3D" id="3.50.50.60">
    <property type="entry name" value="FAD/NAD(P)-binding domain"/>
    <property type="match status" value="2"/>
</dbReference>
<accession>F4W659</accession>
<comment type="similarity">
    <text evidence="3 14">Belongs to the class-I pyridine nucleotide-disulfide oxidoreductase family.</text>
</comment>
<dbReference type="AlphaFoldDB" id="F4W659"/>
<dbReference type="EC" id="1.8.1.9" evidence="4"/>
<evidence type="ECO:0000259" key="16">
    <source>
        <dbReference type="Pfam" id="PF02852"/>
    </source>
</evidence>
<dbReference type="eggNOG" id="KOG4716">
    <property type="taxonomic scope" value="Eukaryota"/>
</dbReference>
<dbReference type="InterPro" id="IPR046952">
    <property type="entry name" value="GSHR/TRXR-like"/>
</dbReference>
<evidence type="ECO:0000256" key="5">
    <source>
        <dbReference type="ARBA" id="ARBA00022630"/>
    </source>
</evidence>
<evidence type="ECO:0000256" key="11">
    <source>
        <dbReference type="ARBA" id="ARBA00023284"/>
    </source>
</evidence>
<comment type="catalytic activity">
    <reaction evidence="12">
        <text>[thioredoxin]-dithiol + NADP(+) = [thioredoxin]-disulfide + NADPH + H(+)</text>
        <dbReference type="Rhea" id="RHEA:20345"/>
        <dbReference type="Rhea" id="RHEA-COMP:10698"/>
        <dbReference type="Rhea" id="RHEA-COMP:10700"/>
        <dbReference type="ChEBI" id="CHEBI:15378"/>
        <dbReference type="ChEBI" id="CHEBI:29950"/>
        <dbReference type="ChEBI" id="CHEBI:50058"/>
        <dbReference type="ChEBI" id="CHEBI:57783"/>
        <dbReference type="ChEBI" id="CHEBI:58349"/>
        <dbReference type="EC" id="1.8.1.9"/>
    </reaction>
</comment>
<dbReference type="SUPFAM" id="SSF51905">
    <property type="entry name" value="FAD/NAD(P)-binding domain"/>
    <property type="match status" value="1"/>
</dbReference>
<dbReference type="EMBL" id="GL887707">
    <property type="protein sequence ID" value="EGI70194.1"/>
    <property type="molecule type" value="Genomic_DNA"/>
</dbReference>
<dbReference type="InParanoid" id="F4W659"/>
<dbReference type="Pfam" id="PF02852">
    <property type="entry name" value="Pyr_redox_dim"/>
    <property type="match status" value="1"/>
</dbReference>
<keyword evidence="9 14" id="KW-0560">Oxidoreductase</keyword>
<reference evidence="18" key="1">
    <citation type="submission" date="2011-02" db="EMBL/GenBank/DDBJ databases">
        <title>The genome of the leaf-cutting ant Acromyrmex echinatior suggests key adaptations to social evolution and fungus farming.</title>
        <authorList>
            <person name="Nygaard S."/>
            <person name="Zhang G."/>
        </authorList>
    </citation>
    <scope>NUCLEOTIDE SEQUENCE</scope>
</reference>
<keyword evidence="19" id="KW-1185">Reference proteome</keyword>
<dbReference type="Pfam" id="PF07992">
    <property type="entry name" value="Pyr_redox_2"/>
    <property type="match status" value="1"/>
</dbReference>
<organism evidence="19">
    <name type="scientific">Acromyrmex echinatior</name>
    <name type="common">Panamanian leafcutter ant</name>
    <name type="synonym">Acromyrmex octospinosus echinatior</name>
    <dbReference type="NCBI Taxonomy" id="103372"/>
    <lineage>
        <taxon>Eukaryota</taxon>
        <taxon>Metazoa</taxon>
        <taxon>Ecdysozoa</taxon>
        <taxon>Arthropoda</taxon>
        <taxon>Hexapoda</taxon>
        <taxon>Insecta</taxon>
        <taxon>Pterygota</taxon>
        <taxon>Neoptera</taxon>
        <taxon>Endopterygota</taxon>
        <taxon>Hymenoptera</taxon>
        <taxon>Apocrita</taxon>
        <taxon>Aculeata</taxon>
        <taxon>Formicoidea</taxon>
        <taxon>Formicidae</taxon>
        <taxon>Myrmicinae</taxon>
        <taxon>Acromyrmex</taxon>
    </lineage>
</organism>
<evidence type="ECO:0000259" key="17">
    <source>
        <dbReference type="Pfam" id="PF07992"/>
    </source>
</evidence>
<dbReference type="PRINTS" id="PR00368">
    <property type="entry name" value="FADPNR"/>
</dbReference>
<comment type="function">
    <text evidence="13">Thioredoxin system is a major player in glutathione metabolism, due to the demonstrated absence of a glutathione reductase. Functionally interacts with the Sod/Cat reactive oxidation species (ROS) defense system and thereby has a role in preadult development and life span. Lack of a glutathione reductase suggests antioxidant defense in Drosophila, and probably in related insects, differs fundamentally from that in other organisms.</text>
</comment>
<evidence type="ECO:0000313" key="19">
    <source>
        <dbReference type="Proteomes" id="UP000007755"/>
    </source>
</evidence>
<evidence type="ECO:0000256" key="1">
    <source>
        <dbReference type="ARBA" id="ARBA00001974"/>
    </source>
</evidence>
<evidence type="ECO:0000256" key="3">
    <source>
        <dbReference type="ARBA" id="ARBA00007532"/>
    </source>
</evidence>
<protein>
    <recommendedName>
        <fullName evidence="4">thioredoxin-disulfide reductase (NADPH)</fullName>
        <ecNumber evidence="4">1.8.1.9</ecNumber>
    </recommendedName>
</protein>
<dbReference type="STRING" id="103372.F4W659"/>
<evidence type="ECO:0000256" key="10">
    <source>
        <dbReference type="ARBA" id="ARBA00023157"/>
    </source>
</evidence>
<dbReference type="PANTHER" id="PTHR42737:SF7">
    <property type="entry name" value="THIOREDOXIN-DISULFIDE REDUCTASE"/>
    <property type="match status" value="1"/>
</dbReference>
<evidence type="ECO:0000256" key="12">
    <source>
        <dbReference type="ARBA" id="ARBA00048132"/>
    </source>
</evidence>
<dbReference type="GO" id="GO:0005739">
    <property type="term" value="C:mitochondrion"/>
    <property type="evidence" value="ECO:0007669"/>
    <property type="project" value="UniProtKB-SubCell"/>
</dbReference>
<dbReference type="InterPro" id="IPR016156">
    <property type="entry name" value="FAD/NAD-linked_Rdtase_dimer_sf"/>
</dbReference>
<sequence>MKARKLNKAKAWLICCEKSQIVDSDSSDREVEEYKARNRTKKQLDNKEENKAKDKMESDVENTVENQVDKTKDKVRSKMQGDIENEVENKVKNQRGKIENKLEVKTEDDVKIESQTDEVENKERNTTEGDVENKMENKVENRIDKTENKLETNTEEDVKNKVENKVEDQIDEVENKTGNKTDDDIENKIENKVENQMDKTENKLETKTKDHVEMKNQMENQVENKVGSKTEDNVENEIKNEAESKVEIDSNVDNKMDNQEKQENILLTSHTILTLVGAQHGASLTADVTCSDNRELHCMSPMIMATLTVFARLVSSQCAHAKLLRLTGRQPLFAGCDAGLVYGRSAMACMCTDQGYDYDLLVIGGGSGGLAAAKEAVGLGAKVAVLDYVTPSPIGTTWGLGGTCVNVGCIPKKLMHQAALLGEAVHEAATFGWQLDPKSVKIDWEALRTAVQNHVKSVNWVTRVELRTKKVEYFNALGYFKDAHTVIGITKKGEEKILTAKNILIAVGGRPKYPDIPGAIEYGISSDDIFSLERAPGKTLIIGAGYIGLECAGFLNGLGYDTTIIIRSLVLRGFDRQMAIHVAEEMQQRGVKFNYEAKLKKVSKQEDGRLLADWIDKDGQIHQDVYDTILFAIGRRSLTQELKPENAGLKLVPETGKIDAVNEQTNVPNIYAVGDVLHKKPELTPVAIHAGKLLARRLYGNSIEKMDYTNVATTVFTPLEYGCVGLSEEAAIALHGEQEIEIFHAYYKPTEFFVPQKNVDRCYVKVIALRHGDERVLGMHFVGPNAGEVIQGFAVAIKCGLTMPKLKSTVGIHPTVAEEFTRINITKRSGLDPKPQSCCS</sequence>
<keyword evidence="10" id="KW-1015">Disulfide bond</keyword>
<dbReference type="GO" id="GO:0034599">
    <property type="term" value="P:cellular response to oxidative stress"/>
    <property type="evidence" value="ECO:0007669"/>
    <property type="project" value="TreeGrafter"/>
</dbReference>
<evidence type="ECO:0000256" key="4">
    <source>
        <dbReference type="ARBA" id="ARBA00012610"/>
    </source>
</evidence>
<feature type="region of interest" description="Disordered" evidence="15">
    <location>
        <begin position="22"/>
        <end position="91"/>
    </location>
</feature>
<feature type="region of interest" description="Disordered" evidence="15">
    <location>
        <begin position="109"/>
        <end position="158"/>
    </location>
</feature>
<dbReference type="FunCoup" id="F4W659">
    <property type="interactions" value="1651"/>
</dbReference>
<evidence type="ECO:0000313" key="18">
    <source>
        <dbReference type="EMBL" id="EGI70194.1"/>
    </source>
</evidence>
<dbReference type="InterPro" id="IPR012999">
    <property type="entry name" value="Pyr_OxRdtase_I_AS"/>
</dbReference>
<dbReference type="GO" id="GO:0005829">
    <property type="term" value="C:cytosol"/>
    <property type="evidence" value="ECO:0007669"/>
    <property type="project" value="TreeGrafter"/>
</dbReference>
<dbReference type="PRINTS" id="PR00411">
    <property type="entry name" value="PNDRDTASEI"/>
</dbReference>
<dbReference type="InterPro" id="IPR036188">
    <property type="entry name" value="FAD/NAD-bd_sf"/>
</dbReference>
<dbReference type="InterPro" id="IPR006338">
    <property type="entry name" value="Thioredoxin/glutathione_Rdtase"/>
</dbReference>
<dbReference type="GO" id="GO:0006749">
    <property type="term" value="P:glutathione metabolic process"/>
    <property type="evidence" value="ECO:0007669"/>
    <property type="project" value="TreeGrafter"/>
</dbReference>
<feature type="compositionally biased region" description="Basic and acidic residues" evidence="15">
    <location>
        <begin position="67"/>
        <end position="91"/>
    </location>
</feature>
<dbReference type="GO" id="GO:0050660">
    <property type="term" value="F:flavin adenine dinucleotide binding"/>
    <property type="evidence" value="ECO:0007669"/>
    <property type="project" value="InterPro"/>
</dbReference>